<dbReference type="PANTHER" id="PTHR44196:SF1">
    <property type="entry name" value="DEHYDROGENASE_REDUCTASE SDR FAMILY MEMBER 7B"/>
    <property type="match status" value="1"/>
</dbReference>
<dbReference type="InterPro" id="IPR002347">
    <property type="entry name" value="SDR_fam"/>
</dbReference>
<evidence type="ECO:0000256" key="2">
    <source>
        <dbReference type="ARBA" id="ARBA00023002"/>
    </source>
</evidence>
<dbReference type="GO" id="GO:0016020">
    <property type="term" value="C:membrane"/>
    <property type="evidence" value="ECO:0007669"/>
    <property type="project" value="TreeGrafter"/>
</dbReference>
<dbReference type="Pfam" id="PF00106">
    <property type="entry name" value="adh_short"/>
    <property type="match status" value="1"/>
</dbReference>
<dbReference type="InterPro" id="IPR057326">
    <property type="entry name" value="KR_dom"/>
</dbReference>
<protein>
    <submittedName>
        <fullName evidence="4">SDR family NAD(P)-dependent oxidoreductase</fullName>
    </submittedName>
</protein>
<dbReference type="PRINTS" id="PR00081">
    <property type="entry name" value="GDHRDH"/>
</dbReference>
<dbReference type="Proteomes" id="UP000318590">
    <property type="component" value="Unassembled WGS sequence"/>
</dbReference>
<dbReference type="RefSeq" id="WP_142833895.1">
    <property type="nucleotide sequence ID" value="NZ_VFSV01000007.1"/>
</dbReference>
<dbReference type="PROSITE" id="PS00061">
    <property type="entry name" value="ADH_SHORT"/>
    <property type="match status" value="1"/>
</dbReference>
<accession>A0A547Q794</accession>
<dbReference type="AlphaFoldDB" id="A0A547Q794"/>
<comment type="similarity">
    <text evidence="1">Belongs to the short-chain dehydrogenases/reductases (SDR) family.</text>
</comment>
<keyword evidence="2" id="KW-0560">Oxidoreductase</keyword>
<dbReference type="GO" id="GO:0016491">
    <property type="term" value="F:oxidoreductase activity"/>
    <property type="evidence" value="ECO:0007669"/>
    <property type="project" value="UniProtKB-KW"/>
</dbReference>
<keyword evidence="5" id="KW-1185">Reference proteome</keyword>
<dbReference type="SMART" id="SM00822">
    <property type="entry name" value="PKS_KR"/>
    <property type="match status" value="1"/>
</dbReference>
<evidence type="ECO:0000313" key="5">
    <source>
        <dbReference type="Proteomes" id="UP000318590"/>
    </source>
</evidence>
<dbReference type="InterPro" id="IPR020904">
    <property type="entry name" value="Sc_DH/Rdtase_CS"/>
</dbReference>
<dbReference type="Gene3D" id="3.40.50.720">
    <property type="entry name" value="NAD(P)-binding Rossmann-like Domain"/>
    <property type="match status" value="1"/>
</dbReference>
<gene>
    <name evidence="4" type="ORF">FEV53_05940</name>
</gene>
<organism evidence="4 5">
    <name type="scientific">Palleronia caenipelagi</name>
    <dbReference type="NCBI Taxonomy" id="2489174"/>
    <lineage>
        <taxon>Bacteria</taxon>
        <taxon>Pseudomonadati</taxon>
        <taxon>Pseudomonadota</taxon>
        <taxon>Alphaproteobacteria</taxon>
        <taxon>Rhodobacterales</taxon>
        <taxon>Roseobacteraceae</taxon>
        <taxon>Palleronia</taxon>
    </lineage>
</organism>
<proteinExistence type="inferred from homology"/>
<evidence type="ECO:0000313" key="4">
    <source>
        <dbReference type="EMBL" id="TRD22260.1"/>
    </source>
</evidence>
<comment type="caution">
    <text evidence="4">The sequence shown here is derived from an EMBL/GenBank/DDBJ whole genome shotgun (WGS) entry which is preliminary data.</text>
</comment>
<reference evidence="4 5" key="1">
    <citation type="submission" date="2019-06" db="EMBL/GenBank/DDBJ databases">
        <title>Paenimaribius caenipelagi gen. nov., sp. nov., isolated from a tidal flat.</title>
        <authorList>
            <person name="Yoon J.-H."/>
        </authorList>
    </citation>
    <scope>NUCLEOTIDE SEQUENCE [LARGE SCALE GENOMIC DNA]</scope>
    <source>
        <strain evidence="4 5">JBTF-M29</strain>
    </source>
</reference>
<name>A0A547Q794_9RHOB</name>
<dbReference type="InterPro" id="IPR036291">
    <property type="entry name" value="NAD(P)-bd_dom_sf"/>
</dbReference>
<dbReference type="PANTHER" id="PTHR44196">
    <property type="entry name" value="DEHYDROGENASE/REDUCTASE SDR FAMILY MEMBER 7B"/>
    <property type="match status" value="1"/>
</dbReference>
<dbReference type="OrthoDB" id="335726at2"/>
<evidence type="ECO:0000259" key="3">
    <source>
        <dbReference type="SMART" id="SM00822"/>
    </source>
</evidence>
<dbReference type="SUPFAM" id="SSF51735">
    <property type="entry name" value="NAD(P)-binding Rossmann-fold domains"/>
    <property type="match status" value="1"/>
</dbReference>
<dbReference type="EMBL" id="VFSV01000007">
    <property type="protein sequence ID" value="TRD22260.1"/>
    <property type="molecule type" value="Genomic_DNA"/>
</dbReference>
<feature type="domain" description="Ketoreductase" evidence="3">
    <location>
        <begin position="7"/>
        <end position="184"/>
    </location>
</feature>
<sequence>MREWQGKRYWIVGASEGLGRAVAEKVNRAGAEVVLSARSAERLQELADSLPGAAKVLPCDVSDADSVTEAAEAAGEIDGLIYLAGAYWPQSAREWNAEQVTAMLDVNLTGAARVLGQVVPKMVARDQGHIVLTGSLSGFRGLPNSIGYAASKAGLMALAEGMHADLRDTGVEVQLVNPGFIRTRLTDKNDFKMPQIMEPEDAAQQMFEHMSGDGFARNFPTAFGSAIRAMNFLPDALYYRLVS</sequence>
<evidence type="ECO:0000256" key="1">
    <source>
        <dbReference type="ARBA" id="ARBA00006484"/>
    </source>
</evidence>